<sequence length="106" mass="11830">MTFRQSRAIEPRQVFATNPMTAARYRDRHGVSRKKSVPGDVLVLANILRTDMATHRPLLQGSDLVRTISVLARAQQGATRNRQTRANQLRALLREVQPAVLDAVAS</sequence>
<comment type="caution">
    <text evidence="2">The sequence shown here is derived from an EMBL/GenBank/DDBJ whole genome shotgun (WGS) entry which is preliminary data.</text>
</comment>
<dbReference type="EMBL" id="JACHJD010000073">
    <property type="protein sequence ID" value="MBB5110115.1"/>
    <property type="molecule type" value="Genomic_DNA"/>
</dbReference>
<keyword evidence="3" id="KW-1185">Reference proteome</keyword>
<evidence type="ECO:0000313" key="2">
    <source>
        <dbReference type="EMBL" id="MBB5110115.1"/>
    </source>
</evidence>
<feature type="domain" description="Transposase IS110-like N-terminal" evidence="1">
    <location>
        <begin position="12"/>
        <end position="98"/>
    </location>
</feature>
<proteinExistence type="predicted"/>
<reference evidence="2 3" key="1">
    <citation type="submission" date="2020-08" db="EMBL/GenBank/DDBJ databases">
        <title>Genomic Encyclopedia of Type Strains, Phase III (KMG-III): the genomes of soil and plant-associated and newly described type strains.</title>
        <authorList>
            <person name="Whitman W."/>
        </authorList>
    </citation>
    <scope>NUCLEOTIDE SEQUENCE [LARGE SCALE GENOMIC DNA]</scope>
    <source>
        <strain evidence="2 3">CECT 3146</strain>
    </source>
</reference>
<dbReference type="Proteomes" id="UP000549009">
    <property type="component" value="Unassembled WGS sequence"/>
</dbReference>
<dbReference type="GO" id="GO:0004803">
    <property type="term" value="F:transposase activity"/>
    <property type="evidence" value="ECO:0007669"/>
    <property type="project" value="InterPro"/>
</dbReference>
<dbReference type="RefSeq" id="WP_184927260.1">
    <property type="nucleotide sequence ID" value="NZ_BMSQ01000088.1"/>
</dbReference>
<dbReference type="Pfam" id="PF01548">
    <property type="entry name" value="DEDD_Tnp_IS110"/>
    <property type="match status" value="1"/>
</dbReference>
<name>A0A7W8B4B2_STRST</name>
<dbReference type="AlphaFoldDB" id="A0A7W8B4B2"/>
<protein>
    <recommendedName>
        <fullName evidence="1">Transposase IS110-like N-terminal domain-containing protein</fullName>
    </recommendedName>
</protein>
<accession>A0A7W8B4B2</accession>
<dbReference type="InterPro" id="IPR002525">
    <property type="entry name" value="Transp_IS110-like_N"/>
</dbReference>
<dbReference type="GO" id="GO:0003677">
    <property type="term" value="F:DNA binding"/>
    <property type="evidence" value="ECO:0007669"/>
    <property type="project" value="InterPro"/>
</dbReference>
<evidence type="ECO:0000313" key="3">
    <source>
        <dbReference type="Proteomes" id="UP000549009"/>
    </source>
</evidence>
<organism evidence="2 3">
    <name type="scientific">Streptomyces spectabilis</name>
    <dbReference type="NCBI Taxonomy" id="68270"/>
    <lineage>
        <taxon>Bacteria</taxon>
        <taxon>Bacillati</taxon>
        <taxon>Actinomycetota</taxon>
        <taxon>Actinomycetes</taxon>
        <taxon>Kitasatosporales</taxon>
        <taxon>Streptomycetaceae</taxon>
        <taxon>Streptomyces</taxon>
    </lineage>
</organism>
<evidence type="ECO:0000259" key="1">
    <source>
        <dbReference type="Pfam" id="PF01548"/>
    </source>
</evidence>
<gene>
    <name evidence="2" type="ORF">FHS40_009245</name>
</gene>
<dbReference type="GO" id="GO:0006313">
    <property type="term" value="P:DNA transposition"/>
    <property type="evidence" value="ECO:0007669"/>
    <property type="project" value="InterPro"/>
</dbReference>